<organism evidence="4 5">
    <name type="scientific">Rhododendron griersonianum</name>
    <dbReference type="NCBI Taxonomy" id="479676"/>
    <lineage>
        <taxon>Eukaryota</taxon>
        <taxon>Viridiplantae</taxon>
        <taxon>Streptophyta</taxon>
        <taxon>Embryophyta</taxon>
        <taxon>Tracheophyta</taxon>
        <taxon>Spermatophyta</taxon>
        <taxon>Magnoliopsida</taxon>
        <taxon>eudicotyledons</taxon>
        <taxon>Gunneridae</taxon>
        <taxon>Pentapetalae</taxon>
        <taxon>asterids</taxon>
        <taxon>Ericales</taxon>
        <taxon>Ericaceae</taxon>
        <taxon>Ericoideae</taxon>
        <taxon>Rhodoreae</taxon>
        <taxon>Rhododendron</taxon>
    </lineage>
</organism>
<feature type="domain" description="CCHC-type" evidence="3">
    <location>
        <begin position="474"/>
        <end position="490"/>
    </location>
</feature>
<feature type="domain" description="CCHC-type" evidence="3">
    <location>
        <begin position="200"/>
        <end position="216"/>
    </location>
</feature>
<gene>
    <name evidence="4" type="ORF">RHGRI_026070</name>
</gene>
<sequence>MRLKEDTEWNTADNDSFEANSRALGAIYGALSKTEFSRISACDTAKEAWEILRVTHEGEPIFNLKVCRKVLRSLPERFRAKVVAIEESDKVDDILFEELVGKLQTFELNHLSKKSTLKPNKSIAFKSSREESFVTQESDDDLDEEELAFFAKKFSKFVKFRKNNESGNFSSLNGGGKNFKFGDNEKKSSLDKSKKSQGIQCHECHGFRHVQAECANTLKKKVAKGYKATWDDDIDEGSDGGYEASKYSVLVAKIMFPMSPKLVELSTTLSDDSKYVSTDEDCENSDDDIDSIHEAYNQLFKEGVKLKKKNKELMSVIEKINGERNKFGDDIESKNVELEKLKAYNSNLEDKFAKIERDRVDALKALEGSNDRIFELERDLREATEAIKRNECGVTHIAEMTRTFRNRSGLGFVDPPSLTPKANEFTKKEIKFVKFEITKNEVVSDKPESSIKSPTIIKNAYNSNHAPEKKNLFICHYCGGQGHIRPFCYTLRRDNQRTKGKSFIAPIHKSVRYGQPNMERPQVARQSSTNIKNENFQKILSQLANQTSHLVEEIKKLSNLANFNKETDRIVERHTTHDHTSHVNTKPKQTWKRVEVSNGSCRPTT</sequence>
<accession>A0AAV6IUW1</accession>
<feature type="region of interest" description="Disordered" evidence="2">
    <location>
        <begin position="573"/>
        <end position="605"/>
    </location>
</feature>
<evidence type="ECO:0000313" key="5">
    <source>
        <dbReference type="Proteomes" id="UP000823749"/>
    </source>
</evidence>
<dbReference type="EMBL" id="JACTNZ010000009">
    <property type="protein sequence ID" value="KAG5531328.1"/>
    <property type="molecule type" value="Genomic_DNA"/>
</dbReference>
<dbReference type="InterPro" id="IPR001878">
    <property type="entry name" value="Znf_CCHC"/>
</dbReference>
<proteinExistence type="predicted"/>
<protein>
    <recommendedName>
        <fullName evidence="3">CCHC-type domain-containing protein</fullName>
    </recommendedName>
</protein>
<evidence type="ECO:0000256" key="1">
    <source>
        <dbReference type="SAM" id="Coils"/>
    </source>
</evidence>
<evidence type="ECO:0000259" key="3">
    <source>
        <dbReference type="SMART" id="SM00343"/>
    </source>
</evidence>
<evidence type="ECO:0000313" key="4">
    <source>
        <dbReference type="EMBL" id="KAG5531328.1"/>
    </source>
</evidence>
<feature type="coiled-coil region" evidence="1">
    <location>
        <begin position="306"/>
        <end position="386"/>
    </location>
</feature>
<name>A0AAV6IUW1_9ERIC</name>
<evidence type="ECO:0000256" key="2">
    <source>
        <dbReference type="SAM" id="MobiDB-lite"/>
    </source>
</evidence>
<dbReference type="AlphaFoldDB" id="A0AAV6IUW1"/>
<reference evidence="4" key="1">
    <citation type="submission" date="2020-08" db="EMBL/GenBank/DDBJ databases">
        <title>Plant Genome Project.</title>
        <authorList>
            <person name="Zhang R.-G."/>
        </authorList>
    </citation>
    <scope>NUCLEOTIDE SEQUENCE</scope>
    <source>
        <strain evidence="4">WSP0</strain>
        <tissue evidence="4">Leaf</tissue>
    </source>
</reference>
<comment type="caution">
    <text evidence="4">The sequence shown here is derived from an EMBL/GenBank/DDBJ whole genome shotgun (WGS) entry which is preliminary data.</text>
</comment>
<dbReference type="GO" id="GO:0003676">
    <property type="term" value="F:nucleic acid binding"/>
    <property type="evidence" value="ECO:0007669"/>
    <property type="project" value="InterPro"/>
</dbReference>
<keyword evidence="1" id="KW-0175">Coiled coil</keyword>
<dbReference type="Proteomes" id="UP000823749">
    <property type="component" value="Chromosome 9"/>
</dbReference>
<dbReference type="SMART" id="SM00343">
    <property type="entry name" value="ZnF_C2HC"/>
    <property type="match status" value="2"/>
</dbReference>
<dbReference type="GO" id="GO:0008270">
    <property type="term" value="F:zinc ion binding"/>
    <property type="evidence" value="ECO:0007669"/>
    <property type="project" value="InterPro"/>
</dbReference>
<keyword evidence="5" id="KW-1185">Reference proteome</keyword>